<dbReference type="InterPro" id="IPR050300">
    <property type="entry name" value="GDXG_lipolytic_enzyme"/>
</dbReference>
<dbReference type="PANTHER" id="PTHR48081">
    <property type="entry name" value="AB HYDROLASE SUPERFAMILY PROTEIN C4A8.06C"/>
    <property type="match status" value="1"/>
</dbReference>
<evidence type="ECO:0000313" key="4">
    <source>
        <dbReference type="EMBL" id="GAA5018549.1"/>
    </source>
</evidence>
<dbReference type="Proteomes" id="UP001500427">
    <property type="component" value="Unassembled WGS sequence"/>
</dbReference>
<accession>A0ABP9J3N7</accession>
<proteinExistence type="predicted"/>
<evidence type="ECO:0000256" key="1">
    <source>
        <dbReference type="ARBA" id="ARBA00022801"/>
    </source>
</evidence>
<dbReference type="InterPro" id="IPR029058">
    <property type="entry name" value="AB_hydrolase_fold"/>
</dbReference>
<name>A0ABP9J3N7_9MICO</name>
<evidence type="ECO:0000256" key="2">
    <source>
        <dbReference type="SAM" id="MobiDB-lite"/>
    </source>
</evidence>
<dbReference type="InterPro" id="IPR049492">
    <property type="entry name" value="BD-FAE-like_dom"/>
</dbReference>
<keyword evidence="1" id="KW-0378">Hydrolase</keyword>
<dbReference type="Gene3D" id="3.40.50.1820">
    <property type="entry name" value="alpha/beta hydrolase"/>
    <property type="match status" value="1"/>
</dbReference>
<feature type="region of interest" description="Disordered" evidence="2">
    <location>
        <begin position="1"/>
        <end position="26"/>
    </location>
</feature>
<dbReference type="SUPFAM" id="SSF53474">
    <property type="entry name" value="alpha/beta-Hydrolases"/>
    <property type="match status" value="1"/>
</dbReference>
<sequence>MAPAPERGRKPRRARPGGSSQGPADTFQDLDAYYDKSWVGGAGRSAVLVIHAGSAWPAQRTDAGLAITWVKDNARRFGVDPKRIALHGFSSGGHIAVATSGSLRNVRAAVSVSGVLQPHGVMDVAVNGGTGSDRRTTSVVIRSQWTALAVQCPYLPAWGECSARWNSFKPETHFSAAAPPFYAMMGSVDTVVPSSTPAAVDYWATRKDQEHLAVMVPGAGHDERMLTGNPTRWAAM</sequence>
<evidence type="ECO:0000313" key="5">
    <source>
        <dbReference type="Proteomes" id="UP001500427"/>
    </source>
</evidence>
<feature type="domain" description="BD-FAE-like" evidence="3">
    <location>
        <begin position="54"/>
        <end position="195"/>
    </location>
</feature>
<reference evidence="5" key="1">
    <citation type="journal article" date="2019" name="Int. J. Syst. Evol. Microbiol.">
        <title>The Global Catalogue of Microorganisms (GCM) 10K type strain sequencing project: providing services to taxonomists for standard genome sequencing and annotation.</title>
        <authorList>
            <consortium name="The Broad Institute Genomics Platform"/>
            <consortium name="The Broad Institute Genome Sequencing Center for Infectious Disease"/>
            <person name="Wu L."/>
            <person name="Ma J."/>
        </authorList>
    </citation>
    <scope>NUCLEOTIDE SEQUENCE [LARGE SCALE GENOMIC DNA]</scope>
    <source>
        <strain evidence="5">JCM 17687</strain>
    </source>
</reference>
<keyword evidence="5" id="KW-1185">Reference proteome</keyword>
<protein>
    <recommendedName>
        <fullName evidence="3">BD-FAE-like domain-containing protein</fullName>
    </recommendedName>
</protein>
<organism evidence="4 5">
    <name type="scientific">Terrabacter aeriphilus</name>
    <dbReference type="NCBI Taxonomy" id="515662"/>
    <lineage>
        <taxon>Bacteria</taxon>
        <taxon>Bacillati</taxon>
        <taxon>Actinomycetota</taxon>
        <taxon>Actinomycetes</taxon>
        <taxon>Micrococcales</taxon>
        <taxon>Intrasporangiaceae</taxon>
        <taxon>Terrabacter</taxon>
    </lineage>
</organism>
<gene>
    <name evidence="4" type="ORF">GCM10023258_05420</name>
</gene>
<comment type="caution">
    <text evidence="4">The sequence shown here is derived from an EMBL/GenBank/DDBJ whole genome shotgun (WGS) entry which is preliminary data.</text>
</comment>
<dbReference type="PANTHER" id="PTHR48081:SF33">
    <property type="entry name" value="KYNURENINE FORMAMIDASE"/>
    <property type="match status" value="1"/>
</dbReference>
<dbReference type="Pfam" id="PF20434">
    <property type="entry name" value="BD-FAE"/>
    <property type="match status" value="1"/>
</dbReference>
<dbReference type="EMBL" id="BAABIW010000006">
    <property type="protein sequence ID" value="GAA5018549.1"/>
    <property type="molecule type" value="Genomic_DNA"/>
</dbReference>
<evidence type="ECO:0000259" key="3">
    <source>
        <dbReference type="Pfam" id="PF20434"/>
    </source>
</evidence>